<dbReference type="KEGG" id="cia:BEN51_03990"/>
<dbReference type="InterPro" id="IPR027417">
    <property type="entry name" value="P-loop_NTPase"/>
</dbReference>
<reference evidence="5 6" key="1">
    <citation type="submission" date="2016-08" db="EMBL/GenBank/DDBJ databases">
        <title>Complete Genome Sequence Of The Indigo Reducing Clostridium isatidis DSM15098.</title>
        <authorList>
            <person name="Little G.T."/>
            <person name="Minton N.P."/>
        </authorList>
    </citation>
    <scope>NUCLEOTIDE SEQUENCE [LARGE SCALE GENOMIC DNA]</scope>
    <source>
        <strain evidence="5 6">DSM 15098</strain>
    </source>
</reference>
<keyword evidence="2" id="KW-0547">Nucleotide-binding</keyword>
<gene>
    <name evidence="5" type="ORF">BEN51_03990</name>
</gene>
<dbReference type="Gene3D" id="3.30.450.90">
    <property type="match status" value="1"/>
</dbReference>
<dbReference type="EMBL" id="CP016786">
    <property type="protein sequence ID" value="ASW42668.1"/>
    <property type="molecule type" value="Genomic_DNA"/>
</dbReference>
<dbReference type="GO" id="GO:0005886">
    <property type="term" value="C:plasma membrane"/>
    <property type="evidence" value="ECO:0007669"/>
    <property type="project" value="TreeGrafter"/>
</dbReference>
<keyword evidence="6" id="KW-1185">Reference proteome</keyword>
<dbReference type="GO" id="GO:0005524">
    <property type="term" value="F:ATP binding"/>
    <property type="evidence" value="ECO:0007669"/>
    <property type="project" value="UniProtKB-KW"/>
</dbReference>
<keyword evidence="3" id="KW-0067">ATP-binding</keyword>
<name>A0A343JAW0_9CLOT</name>
<organism evidence="5 6">
    <name type="scientific">Clostridium isatidis</name>
    <dbReference type="NCBI Taxonomy" id="182773"/>
    <lineage>
        <taxon>Bacteria</taxon>
        <taxon>Bacillati</taxon>
        <taxon>Bacillota</taxon>
        <taxon>Clostridia</taxon>
        <taxon>Eubacteriales</taxon>
        <taxon>Clostridiaceae</taxon>
        <taxon>Clostridium</taxon>
    </lineage>
</organism>
<feature type="domain" description="Bacterial type II secretion system protein E" evidence="4">
    <location>
        <begin position="284"/>
        <end position="298"/>
    </location>
</feature>
<dbReference type="PANTHER" id="PTHR30258">
    <property type="entry name" value="TYPE II SECRETION SYSTEM PROTEIN GSPE-RELATED"/>
    <property type="match status" value="1"/>
</dbReference>
<comment type="similarity">
    <text evidence="1">Belongs to the GSP E family.</text>
</comment>
<dbReference type="InterPro" id="IPR001482">
    <property type="entry name" value="T2SS/T4SS_dom"/>
</dbReference>
<dbReference type="Gene3D" id="3.40.50.300">
    <property type="entry name" value="P-loop containing nucleotide triphosphate hydrolases"/>
    <property type="match status" value="1"/>
</dbReference>
<dbReference type="PROSITE" id="PS00662">
    <property type="entry name" value="T2SP_E"/>
    <property type="match status" value="1"/>
</dbReference>
<evidence type="ECO:0000256" key="1">
    <source>
        <dbReference type="ARBA" id="ARBA00006611"/>
    </source>
</evidence>
<evidence type="ECO:0000313" key="6">
    <source>
        <dbReference type="Proteomes" id="UP000264883"/>
    </source>
</evidence>
<dbReference type="GO" id="GO:0016887">
    <property type="term" value="F:ATP hydrolysis activity"/>
    <property type="evidence" value="ECO:0007669"/>
    <property type="project" value="TreeGrafter"/>
</dbReference>
<accession>A0A343JAW0</accession>
<evidence type="ECO:0000313" key="5">
    <source>
        <dbReference type="EMBL" id="ASW42668.1"/>
    </source>
</evidence>
<sequence>MVKNIFDIRDVNLDVARKINKSRAENNKYLPVEIQNNKLILLASNNNIKDNKELEFLYSSKIKVILTEEDYLLNLIEAVFLGQEENLFEEILGRAINQNSSDIHFEPQKEDVLIRFRIDGILQPIYKLNYEEYNKLITKVKAMGNMDITEKRRPQDGKLHQKVHEKSYDLRLSTIPILYGEKLVIRILYSEVFNYNLDSLNLNSKQKDKLNKIISLNNGLVIINGPTGSGKSSTLYSILKEINKKEINITTLEDPIEVIIEGINQMSLNRKAGVTFSAGLRSILRQDPDVIMVGEIRDEETAKMAVTASLTGHKVYSTIHTKTPGEVFYRLEDMGVKSYLIKDSLVGIISQRLIRTLCSHCKEKGERFSLEWGSFYNYRSNGCTFCNFTGYKGRKVVSTVVLLDRNNINKEEVIHEIENKGNNEMIDNLKELLIKGEITIKDYNNFIIEEGLGYEKNKITC</sequence>
<dbReference type="PANTHER" id="PTHR30258:SF3">
    <property type="entry name" value="SLL1921 PROTEIN"/>
    <property type="match status" value="1"/>
</dbReference>
<dbReference type="CDD" id="cd01129">
    <property type="entry name" value="PulE-GspE-like"/>
    <property type="match status" value="1"/>
</dbReference>
<evidence type="ECO:0000259" key="4">
    <source>
        <dbReference type="PROSITE" id="PS00662"/>
    </source>
</evidence>
<dbReference type="SUPFAM" id="SSF52540">
    <property type="entry name" value="P-loop containing nucleoside triphosphate hydrolases"/>
    <property type="match status" value="1"/>
</dbReference>
<dbReference type="RefSeq" id="WP_119864804.1">
    <property type="nucleotide sequence ID" value="NZ_CP016786.1"/>
</dbReference>
<dbReference type="OrthoDB" id="9808272at2"/>
<protein>
    <submittedName>
        <fullName evidence="5">Pilus assembly protein TapB</fullName>
    </submittedName>
</protein>
<dbReference type="AlphaFoldDB" id="A0A343JAW0"/>
<evidence type="ECO:0000256" key="2">
    <source>
        <dbReference type="ARBA" id="ARBA00022741"/>
    </source>
</evidence>
<evidence type="ECO:0000256" key="3">
    <source>
        <dbReference type="ARBA" id="ARBA00022840"/>
    </source>
</evidence>
<proteinExistence type="inferred from homology"/>
<dbReference type="Pfam" id="PF00437">
    <property type="entry name" value="T2SSE"/>
    <property type="match status" value="1"/>
</dbReference>
<dbReference type="Proteomes" id="UP000264883">
    <property type="component" value="Chromosome"/>
</dbReference>